<feature type="non-terminal residue" evidence="1">
    <location>
        <position position="1"/>
    </location>
</feature>
<name>A0A6H5GP39_9HEMI</name>
<keyword evidence="2" id="KW-1185">Reference proteome</keyword>
<gene>
    <name evidence="1" type="ORF">NTEN_LOCUS10689</name>
</gene>
<reference evidence="1 2" key="1">
    <citation type="submission" date="2020-02" db="EMBL/GenBank/DDBJ databases">
        <authorList>
            <person name="Ferguson B K."/>
        </authorList>
    </citation>
    <scope>NUCLEOTIDE SEQUENCE [LARGE SCALE GENOMIC DNA]</scope>
</reference>
<evidence type="ECO:0000313" key="1">
    <source>
        <dbReference type="EMBL" id="CAB0005212.1"/>
    </source>
</evidence>
<protein>
    <submittedName>
        <fullName evidence="1">Uncharacterized protein</fullName>
    </submittedName>
</protein>
<dbReference type="Proteomes" id="UP000479000">
    <property type="component" value="Unassembled WGS sequence"/>
</dbReference>
<accession>A0A6H5GP39</accession>
<evidence type="ECO:0000313" key="2">
    <source>
        <dbReference type="Proteomes" id="UP000479000"/>
    </source>
</evidence>
<dbReference type="AlphaFoldDB" id="A0A6H5GP39"/>
<sequence>NWRKMTIAFGASLCRRTIRAKKFGSKLRQLRFPFAASSFSSYSSFWRAKDVSAGLLVGGRGVAVGDVHNAAVNGTADLSSCCGGSNKLPLLFKPNDCSSAGAINQRGRLLLVPTGAAPEKNETQAKLNNNYSDNCSPTRDPARTPPPPYDVIGLHKATTNLREAACNLYQPLLDHPPPTSPQAPQNLGLLHCSNVFEDSESWRPLAKRP</sequence>
<proteinExistence type="predicted"/>
<organism evidence="1 2">
    <name type="scientific">Nesidiocoris tenuis</name>
    <dbReference type="NCBI Taxonomy" id="355587"/>
    <lineage>
        <taxon>Eukaryota</taxon>
        <taxon>Metazoa</taxon>
        <taxon>Ecdysozoa</taxon>
        <taxon>Arthropoda</taxon>
        <taxon>Hexapoda</taxon>
        <taxon>Insecta</taxon>
        <taxon>Pterygota</taxon>
        <taxon>Neoptera</taxon>
        <taxon>Paraneoptera</taxon>
        <taxon>Hemiptera</taxon>
        <taxon>Heteroptera</taxon>
        <taxon>Panheteroptera</taxon>
        <taxon>Cimicomorpha</taxon>
        <taxon>Miridae</taxon>
        <taxon>Dicyphina</taxon>
        <taxon>Nesidiocoris</taxon>
    </lineage>
</organism>
<dbReference type="EMBL" id="CADCXU010016007">
    <property type="protein sequence ID" value="CAB0005212.1"/>
    <property type="molecule type" value="Genomic_DNA"/>
</dbReference>